<dbReference type="GO" id="GO:0016747">
    <property type="term" value="F:acyltransferase activity, transferring groups other than amino-acyl groups"/>
    <property type="evidence" value="ECO:0007669"/>
    <property type="project" value="InterPro"/>
</dbReference>
<accession>A0A1F2PK56</accession>
<reference evidence="5 7" key="1">
    <citation type="submission" date="2015-09" db="EMBL/GenBank/DDBJ databases">
        <title>Genome sequence of Acetobacterium wieringae DSM 1911.</title>
        <authorList>
            <person name="Poehlein A."/>
            <person name="Bengelsdorf F.R."/>
            <person name="Schiel-Bengelsdorf B."/>
            <person name="Duerre P."/>
            <person name="Daniel R."/>
        </authorList>
    </citation>
    <scope>NUCLEOTIDE SEQUENCE [LARGE SCALE GENOMIC DNA]</scope>
    <source>
        <strain evidence="5 7">DSM 1911</strain>
    </source>
</reference>
<comment type="caution">
    <text evidence="5">The sequence shown here is derived from an EMBL/GenBank/DDBJ whole genome shotgun (WGS) entry which is preliminary data.</text>
</comment>
<gene>
    <name evidence="5" type="primary">ydaF_2</name>
    <name evidence="5" type="ORF">ACWI_17070</name>
    <name evidence="6" type="ORF">FXB42_12810</name>
</gene>
<dbReference type="InterPro" id="IPR016181">
    <property type="entry name" value="Acyl_CoA_acyltransferase"/>
</dbReference>
<dbReference type="InterPro" id="IPR051531">
    <property type="entry name" value="N-acetyltransferase"/>
</dbReference>
<evidence type="ECO:0000256" key="2">
    <source>
        <dbReference type="ARBA" id="ARBA00023315"/>
    </source>
</evidence>
<dbReference type="PANTHER" id="PTHR43792">
    <property type="entry name" value="GNAT FAMILY, PUTATIVE (AFU_ORTHOLOGUE AFUA_3G00765)-RELATED-RELATED"/>
    <property type="match status" value="1"/>
</dbReference>
<protein>
    <submittedName>
        <fullName evidence="6">GNAT family N-acetyltransferase</fullName>
    </submittedName>
    <submittedName>
        <fullName evidence="5">Putative ribosomal N-acetyltransferase YdaF</fullName>
        <ecNumber evidence="5">2.3.1.-</ecNumber>
    </submittedName>
</protein>
<organism evidence="5 7">
    <name type="scientific">Acetobacterium wieringae</name>
    <dbReference type="NCBI Taxonomy" id="52694"/>
    <lineage>
        <taxon>Bacteria</taxon>
        <taxon>Bacillati</taxon>
        <taxon>Bacillota</taxon>
        <taxon>Clostridia</taxon>
        <taxon>Eubacteriales</taxon>
        <taxon>Eubacteriaceae</taxon>
        <taxon>Acetobacterium</taxon>
    </lineage>
</organism>
<dbReference type="STRING" id="52694.ACWI_17070"/>
<evidence type="ECO:0000256" key="3">
    <source>
        <dbReference type="ARBA" id="ARBA00038502"/>
    </source>
</evidence>
<evidence type="ECO:0000259" key="4">
    <source>
        <dbReference type="PROSITE" id="PS51186"/>
    </source>
</evidence>
<name>A0A1F2PK56_9FIRM</name>
<comment type="similarity">
    <text evidence="3">Belongs to the acetyltransferase family. RimJ subfamily.</text>
</comment>
<dbReference type="InterPro" id="IPR000182">
    <property type="entry name" value="GNAT_dom"/>
</dbReference>
<dbReference type="Proteomes" id="UP000322619">
    <property type="component" value="Unassembled WGS sequence"/>
</dbReference>
<dbReference type="OrthoDB" id="9785602at2"/>
<evidence type="ECO:0000313" key="8">
    <source>
        <dbReference type="Proteomes" id="UP000322619"/>
    </source>
</evidence>
<dbReference type="EC" id="2.3.1.-" evidence="5"/>
<feature type="domain" description="N-acetyltransferase" evidence="4">
    <location>
        <begin position="3"/>
        <end position="167"/>
    </location>
</feature>
<dbReference type="Proteomes" id="UP000176244">
    <property type="component" value="Unassembled WGS sequence"/>
</dbReference>
<proteinExistence type="inferred from homology"/>
<dbReference type="RefSeq" id="WP_070370999.1">
    <property type="nucleotide sequence ID" value="NZ_CP097897.1"/>
</dbReference>
<dbReference type="Pfam" id="PF13302">
    <property type="entry name" value="Acetyltransf_3"/>
    <property type="match status" value="1"/>
</dbReference>
<dbReference type="EMBL" id="LKEU01000027">
    <property type="protein sequence ID" value="OFV71121.1"/>
    <property type="molecule type" value="Genomic_DNA"/>
</dbReference>
<dbReference type="AlphaFoldDB" id="A0A1F2PK56"/>
<evidence type="ECO:0000313" key="7">
    <source>
        <dbReference type="Proteomes" id="UP000176244"/>
    </source>
</evidence>
<evidence type="ECO:0000256" key="1">
    <source>
        <dbReference type="ARBA" id="ARBA00022679"/>
    </source>
</evidence>
<dbReference type="EMBL" id="VSLA01000026">
    <property type="protein sequence ID" value="TYC84208.1"/>
    <property type="molecule type" value="Genomic_DNA"/>
</dbReference>
<evidence type="ECO:0000313" key="5">
    <source>
        <dbReference type="EMBL" id="OFV71121.1"/>
    </source>
</evidence>
<reference evidence="6 8" key="2">
    <citation type="submission" date="2019-08" db="EMBL/GenBank/DDBJ databases">
        <title>Isolation and enrichment of carboxydotrophic bacteria from anaerobic sludge for the production of bio-based chemicals from syngas.</title>
        <authorList>
            <person name="Antares A.L."/>
            <person name="Moreira J."/>
            <person name="Diender M."/>
            <person name="Parshina S.N."/>
            <person name="Stams A.J.M."/>
            <person name="Alves M."/>
            <person name="Alves J.I."/>
            <person name="Sousa D.Z."/>
        </authorList>
    </citation>
    <scope>NUCLEOTIDE SEQUENCE [LARGE SCALE GENOMIC DNA]</scope>
    <source>
        <strain evidence="6 8">JM</strain>
    </source>
</reference>
<keyword evidence="2 5" id="KW-0012">Acyltransferase</keyword>
<dbReference type="SUPFAM" id="SSF55729">
    <property type="entry name" value="Acyl-CoA N-acyltransferases (Nat)"/>
    <property type="match status" value="1"/>
</dbReference>
<evidence type="ECO:0000313" key="6">
    <source>
        <dbReference type="EMBL" id="TYC84208.1"/>
    </source>
</evidence>
<dbReference type="PANTHER" id="PTHR43792:SF8">
    <property type="entry name" value="[RIBOSOMAL PROTEIN US5]-ALANINE N-ACETYLTRANSFERASE"/>
    <property type="match status" value="1"/>
</dbReference>
<dbReference type="Gene3D" id="3.40.630.30">
    <property type="match status" value="1"/>
</dbReference>
<sequence length="167" mass="19153">MKFELRDWKLDDAENLVRYANNPKVACFLRNSFPSPYTLDDAHMFIDQCMHRDQTKQSIKAIVIDNEPIGSVGLLLQDDVSCKTAELGYWLGEPFWGKGIMTKAIMQTCENGFANFDIFRIYSRPFVDNIGSRRALEKAGFQLEGICKKAIFKNGKITDYCMYALIK</sequence>
<keyword evidence="1 5" id="KW-0808">Transferase</keyword>
<dbReference type="PROSITE" id="PS51186">
    <property type="entry name" value="GNAT"/>
    <property type="match status" value="1"/>
</dbReference>